<evidence type="ECO:0000256" key="4">
    <source>
        <dbReference type="ARBA" id="ARBA00022692"/>
    </source>
</evidence>
<dbReference type="Gene3D" id="1.20.120.160">
    <property type="entry name" value="HPT domain"/>
    <property type="match status" value="1"/>
</dbReference>
<gene>
    <name evidence="15" type="ORF">ENE75_00055</name>
</gene>
<evidence type="ECO:0000256" key="7">
    <source>
        <dbReference type="ARBA" id="ARBA00022989"/>
    </source>
</evidence>
<protein>
    <submittedName>
        <fullName evidence="15">Response regulator</fullName>
    </submittedName>
</protein>
<feature type="region of interest" description="Disordered" evidence="12">
    <location>
        <begin position="1"/>
        <end position="27"/>
    </location>
</feature>
<keyword evidence="9" id="KW-0472">Membrane</keyword>
<dbReference type="CDD" id="cd17546">
    <property type="entry name" value="REC_hyHK_CKI1_RcsC-like"/>
    <property type="match status" value="1"/>
</dbReference>
<dbReference type="Proteomes" id="UP000288178">
    <property type="component" value="Unassembled WGS sequence"/>
</dbReference>
<evidence type="ECO:0000256" key="2">
    <source>
        <dbReference type="ARBA" id="ARBA00022475"/>
    </source>
</evidence>
<dbReference type="SUPFAM" id="SSF47226">
    <property type="entry name" value="Histidine-containing phosphotransfer domain, HPT domain"/>
    <property type="match status" value="1"/>
</dbReference>
<name>A0A437JZ38_9BURK</name>
<dbReference type="GO" id="GO:0004672">
    <property type="term" value="F:protein kinase activity"/>
    <property type="evidence" value="ECO:0007669"/>
    <property type="project" value="UniProtKB-ARBA"/>
</dbReference>
<feature type="domain" description="Response regulatory" evidence="13">
    <location>
        <begin position="35"/>
        <end position="154"/>
    </location>
</feature>
<dbReference type="InterPro" id="IPR008207">
    <property type="entry name" value="Sig_transdc_His_kin_Hpt_dom"/>
</dbReference>
<dbReference type="SUPFAM" id="SSF52172">
    <property type="entry name" value="CheY-like"/>
    <property type="match status" value="1"/>
</dbReference>
<sequence length="303" mass="32522">MSLEQDYPPPPTGPTATDSTTPSGSPDEALARGELLLTVEDNPVNQKLTRHQLRLLGYVTDFADDGLQGLARWRQGHYRLVLTDLHMPIMDGYEMVRAMRREEAASGNPRTVVVALTANAMKGQAELCLAAGMDDYLAKPVSLSRLGGVLSHWLGRPSGNRQTADASRTEHEESSSLIDQAMSAVDVGVLAALVGNKPALLERFLTDYLRHGQTYQQSLLAALASGDLREAGALAHKLKSSSRSVGALALGELCERIESAGRAGQQVEVVALGPALASHWREVAAAIEAWLTSESMANEDTSR</sequence>
<evidence type="ECO:0000256" key="1">
    <source>
        <dbReference type="ARBA" id="ARBA00004651"/>
    </source>
</evidence>
<dbReference type="InterPro" id="IPR036641">
    <property type="entry name" value="HPT_dom_sf"/>
</dbReference>
<feature type="compositionally biased region" description="Polar residues" evidence="12">
    <location>
        <begin position="14"/>
        <end position="24"/>
    </location>
</feature>
<dbReference type="GO" id="GO:0000160">
    <property type="term" value="P:phosphorelay signal transduction system"/>
    <property type="evidence" value="ECO:0007669"/>
    <property type="project" value="UniProtKB-KW"/>
</dbReference>
<dbReference type="PROSITE" id="PS50110">
    <property type="entry name" value="RESPONSE_REGULATORY"/>
    <property type="match status" value="1"/>
</dbReference>
<dbReference type="InterPro" id="IPR011006">
    <property type="entry name" value="CheY-like_superfamily"/>
</dbReference>
<reference evidence="15 16" key="1">
    <citation type="submission" date="2019-01" db="EMBL/GenBank/DDBJ databases">
        <authorList>
            <person name="Chen W.-M."/>
        </authorList>
    </citation>
    <scope>NUCLEOTIDE SEQUENCE [LARGE SCALE GENOMIC DNA]</scope>
    <source>
        <strain evidence="15 16">ICH-3</strain>
    </source>
</reference>
<evidence type="ECO:0000256" key="6">
    <source>
        <dbReference type="ARBA" id="ARBA00022840"/>
    </source>
</evidence>
<dbReference type="GO" id="GO:0005886">
    <property type="term" value="C:plasma membrane"/>
    <property type="evidence" value="ECO:0007669"/>
    <property type="project" value="UniProtKB-SubCell"/>
</dbReference>
<evidence type="ECO:0000259" key="14">
    <source>
        <dbReference type="PROSITE" id="PS50894"/>
    </source>
</evidence>
<feature type="domain" description="HPt" evidence="14">
    <location>
        <begin position="197"/>
        <end position="290"/>
    </location>
</feature>
<keyword evidence="2" id="KW-1003">Cell membrane</keyword>
<evidence type="ECO:0000256" key="12">
    <source>
        <dbReference type="SAM" id="MobiDB-lite"/>
    </source>
</evidence>
<evidence type="ECO:0000256" key="3">
    <source>
        <dbReference type="ARBA" id="ARBA00022553"/>
    </source>
</evidence>
<feature type="modified residue" description="4-aspartylphosphate" evidence="11">
    <location>
        <position position="84"/>
    </location>
</feature>
<evidence type="ECO:0000256" key="11">
    <source>
        <dbReference type="PROSITE-ProRule" id="PRU00169"/>
    </source>
</evidence>
<dbReference type="CDD" id="cd00088">
    <property type="entry name" value="HPT"/>
    <property type="match status" value="1"/>
</dbReference>
<evidence type="ECO:0000256" key="5">
    <source>
        <dbReference type="ARBA" id="ARBA00022741"/>
    </source>
</evidence>
<keyword evidence="4" id="KW-0812">Transmembrane</keyword>
<keyword evidence="6" id="KW-0067">ATP-binding</keyword>
<keyword evidence="8" id="KW-0902">Two-component regulatory system</keyword>
<dbReference type="SMART" id="SM00073">
    <property type="entry name" value="HPT"/>
    <property type="match status" value="1"/>
</dbReference>
<dbReference type="Pfam" id="PF00072">
    <property type="entry name" value="Response_reg"/>
    <property type="match status" value="1"/>
</dbReference>
<keyword evidence="5" id="KW-0547">Nucleotide-binding</keyword>
<dbReference type="Gene3D" id="3.40.50.2300">
    <property type="match status" value="1"/>
</dbReference>
<feature type="modified residue" description="Phosphohistidine" evidence="10">
    <location>
        <position position="236"/>
    </location>
</feature>
<dbReference type="SMART" id="SM00448">
    <property type="entry name" value="REC"/>
    <property type="match status" value="1"/>
</dbReference>
<comment type="subcellular location">
    <subcellularLocation>
        <location evidence="1">Cell membrane</location>
        <topology evidence="1">Multi-pass membrane protein</topology>
    </subcellularLocation>
</comment>
<evidence type="ECO:0000256" key="9">
    <source>
        <dbReference type="ARBA" id="ARBA00023136"/>
    </source>
</evidence>
<dbReference type="PROSITE" id="PS50894">
    <property type="entry name" value="HPT"/>
    <property type="match status" value="1"/>
</dbReference>
<dbReference type="AlphaFoldDB" id="A0A437JZ38"/>
<dbReference type="InterPro" id="IPR001789">
    <property type="entry name" value="Sig_transdc_resp-reg_receiver"/>
</dbReference>
<dbReference type="OrthoDB" id="9179585at2"/>
<keyword evidence="16" id="KW-1185">Reference proteome</keyword>
<comment type="caution">
    <text evidence="15">The sequence shown here is derived from an EMBL/GenBank/DDBJ whole genome shotgun (WGS) entry which is preliminary data.</text>
</comment>
<dbReference type="PANTHER" id="PTHR45339">
    <property type="entry name" value="HYBRID SIGNAL TRANSDUCTION HISTIDINE KINASE J"/>
    <property type="match status" value="1"/>
</dbReference>
<accession>A0A437JZ38</accession>
<proteinExistence type="predicted"/>
<organism evidence="15 16">
    <name type="scientific">Rubrivivax albus</name>
    <dbReference type="NCBI Taxonomy" id="2499835"/>
    <lineage>
        <taxon>Bacteria</taxon>
        <taxon>Pseudomonadati</taxon>
        <taxon>Pseudomonadota</taxon>
        <taxon>Betaproteobacteria</taxon>
        <taxon>Burkholderiales</taxon>
        <taxon>Sphaerotilaceae</taxon>
        <taxon>Rubrivivax</taxon>
    </lineage>
</organism>
<dbReference type="PANTHER" id="PTHR45339:SF1">
    <property type="entry name" value="HYBRID SIGNAL TRANSDUCTION HISTIDINE KINASE J"/>
    <property type="match status" value="1"/>
</dbReference>
<dbReference type="Pfam" id="PF01627">
    <property type="entry name" value="Hpt"/>
    <property type="match status" value="1"/>
</dbReference>
<keyword evidence="7" id="KW-1133">Transmembrane helix</keyword>
<dbReference type="RefSeq" id="WP_128194396.1">
    <property type="nucleotide sequence ID" value="NZ_SACT01000001.1"/>
</dbReference>
<keyword evidence="3 11" id="KW-0597">Phosphoprotein</keyword>
<evidence type="ECO:0000259" key="13">
    <source>
        <dbReference type="PROSITE" id="PS50110"/>
    </source>
</evidence>
<evidence type="ECO:0000313" key="15">
    <source>
        <dbReference type="EMBL" id="RVT53340.1"/>
    </source>
</evidence>
<evidence type="ECO:0000313" key="16">
    <source>
        <dbReference type="Proteomes" id="UP000288178"/>
    </source>
</evidence>
<evidence type="ECO:0000256" key="10">
    <source>
        <dbReference type="PROSITE-ProRule" id="PRU00110"/>
    </source>
</evidence>
<dbReference type="EMBL" id="SACT01000001">
    <property type="protein sequence ID" value="RVT53340.1"/>
    <property type="molecule type" value="Genomic_DNA"/>
</dbReference>
<evidence type="ECO:0000256" key="8">
    <source>
        <dbReference type="ARBA" id="ARBA00023012"/>
    </source>
</evidence>
<dbReference type="GO" id="GO:0005524">
    <property type="term" value="F:ATP binding"/>
    <property type="evidence" value="ECO:0007669"/>
    <property type="project" value="UniProtKB-KW"/>
</dbReference>